<evidence type="ECO:0000313" key="2">
    <source>
        <dbReference type="EMBL" id="HEB13394.1"/>
    </source>
</evidence>
<sequence>MEKEYVGPGKSQSQKEEKGKTNQEQLKQIKIEKQELAEEKQEFEEEKDKFHKKVNKGDEDMEQQEVERELKVLKGNVEKLVGTVGEIAAVEKERQRQDTARKSKEEEDKRFQTIIDPLETAVKDVKEIQESQPKIHCASDGVCFTEPEKRDEYEAKLKQKKESPKTKKEDKLKTPGAEIVSEEDKELFGELTDMRAYYKGLIGEEAKRPVTIVAGVAKEALSKIVKSDPKAASDIVERFIPEKIVEEIKKGLTDVNSIKPEDKAKLFVQECQGPNAPAFCKILKEGGFNIQEKKKGSMPGSSGWKDIA</sequence>
<comment type="caution">
    <text evidence="2">The sequence shown here is derived from an EMBL/GenBank/DDBJ whole genome shotgun (WGS) entry which is preliminary data.</text>
</comment>
<evidence type="ECO:0000256" key="1">
    <source>
        <dbReference type="SAM" id="MobiDB-lite"/>
    </source>
</evidence>
<dbReference type="AlphaFoldDB" id="A0A7C1NM75"/>
<name>A0A7C1NM75_UNCC3</name>
<proteinExistence type="predicted"/>
<dbReference type="EMBL" id="DRHL01000012">
    <property type="protein sequence ID" value="HEB13394.1"/>
    <property type="molecule type" value="Genomic_DNA"/>
</dbReference>
<feature type="region of interest" description="Disordered" evidence="1">
    <location>
        <begin position="1"/>
        <end position="66"/>
    </location>
</feature>
<feature type="compositionally biased region" description="Basic and acidic residues" evidence="1">
    <location>
        <begin position="91"/>
        <end position="111"/>
    </location>
</feature>
<organism evidence="2">
    <name type="scientific">candidate division CPR3 bacterium</name>
    <dbReference type="NCBI Taxonomy" id="2268181"/>
    <lineage>
        <taxon>Bacteria</taxon>
        <taxon>Bacteria division CPR3</taxon>
    </lineage>
</organism>
<gene>
    <name evidence="2" type="ORF">ENI13_00255</name>
</gene>
<feature type="compositionally biased region" description="Basic and acidic residues" evidence="1">
    <location>
        <begin position="13"/>
        <end position="40"/>
    </location>
</feature>
<feature type="region of interest" description="Disordered" evidence="1">
    <location>
        <begin position="153"/>
        <end position="176"/>
    </location>
</feature>
<reference evidence="2" key="1">
    <citation type="journal article" date="2020" name="mSystems">
        <title>Genome- and Community-Level Interaction Insights into Carbon Utilization and Element Cycling Functions of Hydrothermarchaeota in Hydrothermal Sediment.</title>
        <authorList>
            <person name="Zhou Z."/>
            <person name="Liu Y."/>
            <person name="Xu W."/>
            <person name="Pan J."/>
            <person name="Luo Z.H."/>
            <person name="Li M."/>
        </authorList>
    </citation>
    <scope>NUCLEOTIDE SEQUENCE [LARGE SCALE GENOMIC DNA]</scope>
    <source>
        <strain evidence="2">HyVt-369</strain>
    </source>
</reference>
<protein>
    <submittedName>
        <fullName evidence="2">Uncharacterized protein</fullName>
    </submittedName>
</protein>
<feature type="compositionally biased region" description="Basic and acidic residues" evidence="1">
    <location>
        <begin position="153"/>
        <end position="173"/>
    </location>
</feature>
<feature type="region of interest" description="Disordered" evidence="1">
    <location>
        <begin position="91"/>
        <end position="112"/>
    </location>
</feature>
<dbReference type="Proteomes" id="UP000885695">
    <property type="component" value="Unassembled WGS sequence"/>
</dbReference>
<accession>A0A7C1NM75</accession>